<evidence type="ECO:0000256" key="10">
    <source>
        <dbReference type="PIRSR" id="PIRSR001549-1"/>
    </source>
</evidence>
<feature type="binding site" evidence="10">
    <location>
        <begin position="278"/>
        <end position="279"/>
    </location>
    <ligand>
        <name>L-histidine</name>
        <dbReference type="ChEBI" id="CHEBI:57595"/>
    </ligand>
</feature>
<evidence type="ECO:0000256" key="3">
    <source>
        <dbReference type="ARBA" id="ARBA00022598"/>
    </source>
</evidence>
<dbReference type="Pfam" id="PF13393">
    <property type="entry name" value="tRNA-synt_His"/>
    <property type="match status" value="1"/>
</dbReference>
<evidence type="ECO:0000313" key="12">
    <source>
        <dbReference type="EMBL" id="KLU01324.1"/>
    </source>
</evidence>
<evidence type="ECO:0000256" key="5">
    <source>
        <dbReference type="ARBA" id="ARBA00022840"/>
    </source>
</evidence>
<keyword evidence="7 9" id="KW-0030">Aminoacyl-tRNA synthetase</keyword>
<feature type="binding site" evidence="10">
    <location>
        <position position="109"/>
    </location>
    <ligand>
        <name>L-histidine</name>
        <dbReference type="ChEBI" id="CHEBI:57595"/>
    </ligand>
</feature>
<dbReference type="PATRIC" id="fig|595434.4.peg.6164"/>
<evidence type="ECO:0000256" key="8">
    <source>
        <dbReference type="ARBA" id="ARBA00047639"/>
    </source>
</evidence>
<comment type="subcellular location">
    <subcellularLocation>
        <location evidence="9">Cytoplasm</location>
    </subcellularLocation>
</comment>
<dbReference type="InterPro" id="IPR036621">
    <property type="entry name" value="Anticodon-bd_dom_sf"/>
</dbReference>
<organism evidence="12 13">
    <name type="scientific">Rhodopirellula islandica</name>
    <dbReference type="NCBI Taxonomy" id="595434"/>
    <lineage>
        <taxon>Bacteria</taxon>
        <taxon>Pseudomonadati</taxon>
        <taxon>Planctomycetota</taxon>
        <taxon>Planctomycetia</taxon>
        <taxon>Pirellulales</taxon>
        <taxon>Pirellulaceae</taxon>
        <taxon>Rhodopirellula</taxon>
    </lineage>
</organism>
<dbReference type="EC" id="6.1.1.21" evidence="9"/>
<dbReference type="InterPro" id="IPR004516">
    <property type="entry name" value="HisRS/HisZ"/>
</dbReference>
<feature type="binding site" evidence="10">
    <location>
        <begin position="79"/>
        <end position="81"/>
    </location>
    <ligand>
        <name>L-histidine</name>
        <dbReference type="ChEBI" id="CHEBI:57595"/>
    </ligand>
</feature>
<keyword evidence="13" id="KW-1185">Reference proteome</keyword>
<dbReference type="InterPro" id="IPR045864">
    <property type="entry name" value="aa-tRNA-synth_II/BPL/LPL"/>
</dbReference>
<comment type="subunit">
    <text evidence="2 9">Homodimer.</text>
</comment>
<dbReference type="PROSITE" id="PS50862">
    <property type="entry name" value="AA_TRNA_LIGASE_II"/>
    <property type="match status" value="1"/>
</dbReference>
<reference evidence="12" key="1">
    <citation type="submission" date="2015-05" db="EMBL/GenBank/DDBJ databases">
        <title>Permanent draft genome of Rhodopirellula islandicus K833.</title>
        <authorList>
            <person name="Kizina J."/>
            <person name="Richter M."/>
            <person name="Glockner F.O."/>
            <person name="Harder J."/>
        </authorList>
    </citation>
    <scope>NUCLEOTIDE SEQUENCE [LARGE SCALE GENOMIC DNA]</scope>
    <source>
        <strain evidence="12">K833</strain>
    </source>
</reference>
<dbReference type="CDD" id="cd00859">
    <property type="entry name" value="HisRS_anticodon"/>
    <property type="match status" value="1"/>
</dbReference>
<feature type="binding site" evidence="10">
    <location>
        <position position="127"/>
    </location>
    <ligand>
        <name>L-histidine</name>
        <dbReference type="ChEBI" id="CHEBI:57595"/>
    </ligand>
</feature>
<dbReference type="PANTHER" id="PTHR11476:SF7">
    <property type="entry name" value="HISTIDINE--TRNA LIGASE"/>
    <property type="match status" value="1"/>
</dbReference>
<dbReference type="Pfam" id="PF03129">
    <property type="entry name" value="HGTP_anticodon"/>
    <property type="match status" value="1"/>
</dbReference>
<evidence type="ECO:0000256" key="1">
    <source>
        <dbReference type="ARBA" id="ARBA00008226"/>
    </source>
</evidence>
<dbReference type="AlphaFoldDB" id="A0A0J1E786"/>
<keyword evidence="9" id="KW-0963">Cytoplasm</keyword>
<dbReference type="InterPro" id="IPR004154">
    <property type="entry name" value="Anticodon-bd"/>
</dbReference>
<keyword evidence="3 9" id="KW-0436">Ligase</keyword>
<name>A0A0J1E786_RHOIS</name>
<evidence type="ECO:0000256" key="7">
    <source>
        <dbReference type="ARBA" id="ARBA00023146"/>
    </source>
</evidence>
<dbReference type="SUPFAM" id="SSF55681">
    <property type="entry name" value="Class II aaRS and biotin synthetases"/>
    <property type="match status" value="1"/>
</dbReference>
<feature type="binding site" evidence="10">
    <location>
        <position position="123"/>
    </location>
    <ligand>
        <name>L-histidine</name>
        <dbReference type="ChEBI" id="CHEBI:57595"/>
    </ligand>
</feature>
<keyword evidence="6 9" id="KW-0648">Protein biosynthesis</keyword>
<dbReference type="SUPFAM" id="SSF52954">
    <property type="entry name" value="Class II aaRS ABD-related"/>
    <property type="match status" value="1"/>
</dbReference>
<dbReference type="PIRSF" id="PIRSF001549">
    <property type="entry name" value="His-tRNA_synth"/>
    <property type="match status" value="1"/>
</dbReference>
<gene>
    <name evidence="9" type="primary">hisS</name>
    <name evidence="12" type="ORF">RISK_006480</name>
</gene>
<keyword evidence="4 9" id="KW-0547">Nucleotide-binding</keyword>
<proteinExistence type="inferred from homology"/>
<evidence type="ECO:0000259" key="11">
    <source>
        <dbReference type="PROSITE" id="PS50862"/>
    </source>
</evidence>
<dbReference type="HAMAP" id="MF_00127">
    <property type="entry name" value="His_tRNA_synth"/>
    <property type="match status" value="1"/>
</dbReference>
<dbReference type="InterPro" id="IPR015807">
    <property type="entry name" value="His-tRNA-ligase"/>
</dbReference>
<dbReference type="GO" id="GO:0005524">
    <property type="term" value="F:ATP binding"/>
    <property type="evidence" value="ECO:0007669"/>
    <property type="project" value="UniProtKB-UniRule"/>
</dbReference>
<dbReference type="InterPro" id="IPR041715">
    <property type="entry name" value="HisRS-like_core"/>
</dbReference>
<dbReference type="OrthoDB" id="9800814at2"/>
<evidence type="ECO:0000256" key="4">
    <source>
        <dbReference type="ARBA" id="ARBA00022741"/>
    </source>
</evidence>
<dbReference type="NCBIfam" id="TIGR00442">
    <property type="entry name" value="hisS"/>
    <property type="match status" value="1"/>
</dbReference>
<dbReference type="RefSeq" id="WP_047817296.1">
    <property type="nucleotide sequence ID" value="NZ_LECT01000054.1"/>
</dbReference>
<protein>
    <recommendedName>
        <fullName evidence="9">Histidine--tRNA ligase</fullName>
        <ecNumber evidence="9">6.1.1.21</ecNumber>
    </recommendedName>
    <alternativeName>
        <fullName evidence="9">Histidyl-tRNA synthetase</fullName>
        <shortName evidence="9">HisRS</shortName>
    </alternativeName>
</protein>
<dbReference type="InterPro" id="IPR033656">
    <property type="entry name" value="HisRS_anticodon"/>
</dbReference>
<dbReference type="Proteomes" id="UP000036367">
    <property type="component" value="Unassembled WGS sequence"/>
</dbReference>
<feature type="domain" description="Aminoacyl-transfer RNA synthetases class-II family profile" evidence="11">
    <location>
        <begin position="1"/>
        <end position="349"/>
    </location>
</feature>
<accession>A0A0J1E786</accession>
<dbReference type="GO" id="GO:0004821">
    <property type="term" value="F:histidine-tRNA ligase activity"/>
    <property type="evidence" value="ECO:0007669"/>
    <property type="project" value="UniProtKB-UniRule"/>
</dbReference>
<evidence type="ECO:0000256" key="9">
    <source>
        <dbReference type="HAMAP-Rule" id="MF_00127"/>
    </source>
</evidence>
<dbReference type="Gene3D" id="3.30.930.10">
    <property type="entry name" value="Bira Bifunctional Protein, Domain 2"/>
    <property type="match status" value="1"/>
</dbReference>
<dbReference type="CDD" id="cd00773">
    <property type="entry name" value="HisRS-like_core"/>
    <property type="match status" value="1"/>
</dbReference>
<feature type="binding site" evidence="10">
    <location>
        <position position="274"/>
    </location>
    <ligand>
        <name>L-histidine</name>
        <dbReference type="ChEBI" id="CHEBI:57595"/>
    </ligand>
</feature>
<dbReference type="EMBL" id="LECT01000054">
    <property type="protein sequence ID" value="KLU01324.1"/>
    <property type="molecule type" value="Genomic_DNA"/>
</dbReference>
<dbReference type="Gene3D" id="3.40.50.800">
    <property type="entry name" value="Anticodon-binding domain"/>
    <property type="match status" value="1"/>
</dbReference>
<evidence type="ECO:0000313" key="13">
    <source>
        <dbReference type="Proteomes" id="UP000036367"/>
    </source>
</evidence>
<dbReference type="PANTHER" id="PTHR11476">
    <property type="entry name" value="HISTIDYL-TRNA SYNTHETASE"/>
    <property type="match status" value="1"/>
</dbReference>
<evidence type="ECO:0000256" key="6">
    <source>
        <dbReference type="ARBA" id="ARBA00022917"/>
    </source>
</evidence>
<dbReference type="GO" id="GO:0005737">
    <property type="term" value="C:cytoplasm"/>
    <property type="evidence" value="ECO:0007669"/>
    <property type="project" value="UniProtKB-SubCell"/>
</dbReference>
<comment type="caution">
    <text evidence="12">The sequence shown here is derived from an EMBL/GenBank/DDBJ whole genome shotgun (WGS) entry which is preliminary data.</text>
</comment>
<dbReference type="STRING" id="595434.RISK_006480"/>
<comment type="catalytic activity">
    <reaction evidence="8 9">
        <text>tRNA(His) + L-histidine + ATP = L-histidyl-tRNA(His) + AMP + diphosphate + H(+)</text>
        <dbReference type="Rhea" id="RHEA:17313"/>
        <dbReference type="Rhea" id="RHEA-COMP:9665"/>
        <dbReference type="Rhea" id="RHEA-COMP:9689"/>
        <dbReference type="ChEBI" id="CHEBI:15378"/>
        <dbReference type="ChEBI" id="CHEBI:30616"/>
        <dbReference type="ChEBI" id="CHEBI:33019"/>
        <dbReference type="ChEBI" id="CHEBI:57595"/>
        <dbReference type="ChEBI" id="CHEBI:78442"/>
        <dbReference type="ChEBI" id="CHEBI:78527"/>
        <dbReference type="ChEBI" id="CHEBI:456215"/>
        <dbReference type="EC" id="6.1.1.21"/>
    </reaction>
</comment>
<dbReference type="GO" id="GO:0006427">
    <property type="term" value="P:histidyl-tRNA aminoacylation"/>
    <property type="evidence" value="ECO:0007669"/>
    <property type="project" value="UniProtKB-UniRule"/>
</dbReference>
<evidence type="ECO:0000256" key="2">
    <source>
        <dbReference type="ARBA" id="ARBA00011738"/>
    </source>
</evidence>
<sequence length="442" mass="47684">MIQPRTLKGFRDYLPAVMIPREQLMQTAREVFRSFGFAPIDTPTLEHLEILTGKGSDETDRQLYSFEDNGGRAVGMRFDLTVPLARFAAQHIGALGTPFKRYHIAPVWRGEKPQEGRYREFVQCDFDTIGTTSELADIEAVCVIDALLRAIGIDAFTISINNRAILTGLLESLGLGDKTTPVLRSLDKLGKIGREKTANEMIESAGVTAEQADAVLRLAECDGDAESILASLPEITGGNETAAAGIERLTQIYRGALASGVSPDRLKIDVSIARGLDYYTGVIFETTLDDLPGIGSVCSGGRYDNLAGLYTKQHLPGIGASLGLDRLLAALESLGRLSGVSKPCAVFVPFFDKGHRDDYLKLATQLRTAGIGVEVYPEPKKLGQQLKYADSQGFAVALVAGGNEWEAGTVQVKTLASKESQDVTYSHDSPQALIDAVRAVTS</sequence>
<dbReference type="InterPro" id="IPR006195">
    <property type="entry name" value="aa-tRNA-synth_II"/>
</dbReference>
<keyword evidence="5 9" id="KW-0067">ATP-binding</keyword>
<comment type="similarity">
    <text evidence="1 9">Belongs to the class-II aminoacyl-tRNA synthetase family.</text>
</comment>